<protein>
    <submittedName>
        <fullName evidence="1">Uncharacterized protein</fullName>
    </submittedName>
</protein>
<organism evidence="1 2">
    <name type="scientific">Candidatus Woesebacteria bacterium GW2011_GWB1_39_10</name>
    <dbReference type="NCBI Taxonomy" id="1618572"/>
    <lineage>
        <taxon>Bacteria</taxon>
        <taxon>Candidatus Woeseibacteriota</taxon>
    </lineage>
</organism>
<name>A0A0G0LK27_9BACT</name>
<dbReference type="Proteomes" id="UP000034774">
    <property type="component" value="Unassembled WGS sequence"/>
</dbReference>
<accession>A0A0G0LK27</accession>
<dbReference type="STRING" id="1618572.UT17_C0003G0276"/>
<gene>
    <name evidence="1" type="ORF">UT17_C0003G0276</name>
</gene>
<evidence type="ECO:0000313" key="2">
    <source>
        <dbReference type="Proteomes" id="UP000034774"/>
    </source>
</evidence>
<reference evidence="1 2" key="1">
    <citation type="journal article" date="2015" name="Nature">
        <title>rRNA introns, odd ribosomes, and small enigmatic genomes across a large radiation of phyla.</title>
        <authorList>
            <person name="Brown C.T."/>
            <person name="Hug L.A."/>
            <person name="Thomas B.C."/>
            <person name="Sharon I."/>
            <person name="Castelle C.J."/>
            <person name="Singh A."/>
            <person name="Wilkins M.J."/>
            <person name="Williams K.H."/>
            <person name="Banfield J.F."/>
        </authorList>
    </citation>
    <scope>NUCLEOTIDE SEQUENCE [LARGE SCALE GENOMIC DNA]</scope>
</reference>
<sequence length="71" mass="8039">MKNREPVQAKSSSILGGWKQVEGQPAGTFTTEGQPQDFITPEFASFAEASRARWDLVEYLKVKLNQLLRKK</sequence>
<comment type="caution">
    <text evidence="1">The sequence shown here is derived from an EMBL/GenBank/DDBJ whole genome shotgun (WGS) entry which is preliminary data.</text>
</comment>
<dbReference type="EMBL" id="LBVU01000003">
    <property type="protein sequence ID" value="KKQ92253.1"/>
    <property type="molecule type" value="Genomic_DNA"/>
</dbReference>
<dbReference type="AlphaFoldDB" id="A0A0G0LK27"/>
<proteinExistence type="predicted"/>
<evidence type="ECO:0000313" key="1">
    <source>
        <dbReference type="EMBL" id="KKQ92253.1"/>
    </source>
</evidence>